<protein>
    <submittedName>
        <fullName evidence="2">Uncharacterized protein</fullName>
    </submittedName>
</protein>
<feature type="chain" id="PRO_5043830885" evidence="1">
    <location>
        <begin position="19"/>
        <end position="208"/>
    </location>
</feature>
<feature type="non-terminal residue" evidence="2">
    <location>
        <position position="208"/>
    </location>
</feature>
<sequence length="208" mass="22740">SLVHKSLAILCISLFVTACALPDYCYYCTNNPDGEGGYRPYDPDCGNRDYNGSHTHHTITDDRCCTMIYDNGYISRSVFGLSYEDGSCFHQKHGRHGESVDCICTTGDNCNTGTYCKQCDFPFSTLHTTSATTTPEVTTSPPTTTIATSTTSQTMYLSCYSCYDCPEVDTNTQVVQGPGISSCVTTILMSSRTHVVIRGDSHDDDVVD</sequence>
<reference evidence="2 3" key="1">
    <citation type="submission" date="2024-05" db="EMBL/GenBank/DDBJ databases">
        <authorList>
            <person name="Wallberg A."/>
        </authorList>
    </citation>
    <scope>NUCLEOTIDE SEQUENCE [LARGE SCALE GENOMIC DNA]</scope>
</reference>
<dbReference type="Proteomes" id="UP001497623">
    <property type="component" value="Unassembled WGS sequence"/>
</dbReference>
<dbReference type="AlphaFoldDB" id="A0AAV2RNW8"/>
<evidence type="ECO:0000313" key="3">
    <source>
        <dbReference type="Proteomes" id="UP001497623"/>
    </source>
</evidence>
<comment type="caution">
    <text evidence="2">The sequence shown here is derived from an EMBL/GenBank/DDBJ whole genome shotgun (WGS) entry which is preliminary data.</text>
</comment>
<organism evidence="2 3">
    <name type="scientific">Meganyctiphanes norvegica</name>
    <name type="common">Northern krill</name>
    <name type="synonym">Thysanopoda norvegica</name>
    <dbReference type="NCBI Taxonomy" id="48144"/>
    <lineage>
        <taxon>Eukaryota</taxon>
        <taxon>Metazoa</taxon>
        <taxon>Ecdysozoa</taxon>
        <taxon>Arthropoda</taxon>
        <taxon>Crustacea</taxon>
        <taxon>Multicrustacea</taxon>
        <taxon>Malacostraca</taxon>
        <taxon>Eumalacostraca</taxon>
        <taxon>Eucarida</taxon>
        <taxon>Euphausiacea</taxon>
        <taxon>Euphausiidae</taxon>
        <taxon>Meganyctiphanes</taxon>
    </lineage>
</organism>
<feature type="signal peptide" evidence="1">
    <location>
        <begin position="1"/>
        <end position="18"/>
    </location>
</feature>
<feature type="non-terminal residue" evidence="2">
    <location>
        <position position="1"/>
    </location>
</feature>
<keyword evidence="3" id="KW-1185">Reference proteome</keyword>
<accession>A0AAV2RNW8</accession>
<gene>
    <name evidence="2" type="ORF">MNOR_LOCUS26490</name>
</gene>
<evidence type="ECO:0000256" key="1">
    <source>
        <dbReference type="SAM" id="SignalP"/>
    </source>
</evidence>
<evidence type="ECO:0000313" key="2">
    <source>
        <dbReference type="EMBL" id="CAL4130383.1"/>
    </source>
</evidence>
<dbReference type="EMBL" id="CAXKWB010026541">
    <property type="protein sequence ID" value="CAL4130383.1"/>
    <property type="molecule type" value="Genomic_DNA"/>
</dbReference>
<proteinExistence type="predicted"/>
<keyword evidence="1" id="KW-0732">Signal</keyword>
<name>A0AAV2RNW8_MEGNR</name>